<proteinExistence type="predicted"/>
<evidence type="ECO:0000313" key="2">
    <source>
        <dbReference type="Proteomes" id="UP000177230"/>
    </source>
</evidence>
<comment type="caution">
    <text evidence="1">The sequence shown here is derived from an EMBL/GenBank/DDBJ whole genome shotgun (WGS) entry which is preliminary data.</text>
</comment>
<dbReference type="Proteomes" id="UP000177230">
    <property type="component" value="Unassembled WGS sequence"/>
</dbReference>
<organism evidence="1 2">
    <name type="scientific">Candidatus Edwardsbacteria bacterium GWF2_54_11</name>
    <dbReference type="NCBI Taxonomy" id="1817851"/>
    <lineage>
        <taxon>Bacteria</taxon>
        <taxon>Candidatus Edwardsiibacteriota</taxon>
    </lineage>
</organism>
<dbReference type="EMBL" id="MFFM01000009">
    <property type="protein sequence ID" value="OGF14028.1"/>
    <property type="molecule type" value="Genomic_DNA"/>
</dbReference>
<reference evidence="1 2" key="1">
    <citation type="journal article" date="2016" name="Nat. Commun.">
        <title>Thousands of microbial genomes shed light on interconnected biogeochemical processes in an aquifer system.</title>
        <authorList>
            <person name="Anantharaman K."/>
            <person name="Brown C.T."/>
            <person name="Hug L.A."/>
            <person name="Sharon I."/>
            <person name="Castelle C.J."/>
            <person name="Probst A.J."/>
            <person name="Thomas B.C."/>
            <person name="Singh A."/>
            <person name="Wilkins M.J."/>
            <person name="Karaoz U."/>
            <person name="Brodie E.L."/>
            <person name="Williams K.H."/>
            <person name="Hubbard S.S."/>
            <person name="Banfield J.F."/>
        </authorList>
    </citation>
    <scope>NUCLEOTIDE SEQUENCE [LARGE SCALE GENOMIC DNA]</scope>
</reference>
<name>A0A1F5RI13_9BACT</name>
<gene>
    <name evidence="1" type="ORF">A2024_05705</name>
</gene>
<sequence>MASQTVKFEYDETHNILFVEDDYVINSEDEVDAFLKLYADKFKVIGRKVRLVACIDGLKINHKVQDYYGEQVKKLLEGTIICFARYGRDPMSRMNVRTSSRKVNFDINIYDTKDQAVKAIT</sequence>
<dbReference type="AlphaFoldDB" id="A0A1F5RI13"/>
<protein>
    <submittedName>
        <fullName evidence="1">Uncharacterized protein</fullName>
    </submittedName>
</protein>
<accession>A0A1F5RI13</accession>
<evidence type="ECO:0000313" key="1">
    <source>
        <dbReference type="EMBL" id="OGF14028.1"/>
    </source>
</evidence>